<accession>A0ABR3TS93</accession>
<organism evidence="3 4">
    <name type="scientific">Diplodia intermedia</name>
    <dbReference type="NCBI Taxonomy" id="856260"/>
    <lineage>
        <taxon>Eukaryota</taxon>
        <taxon>Fungi</taxon>
        <taxon>Dikarya</taxon>
        <taxon>Ascomycota</taxon>
        <taxon>Pezizomycotina</taxon>
        <taxon>Dothideomycetes</taxon>
        <taxon>Dothideomycetes incertae sedis</taxon>
        <taxon>Botryosphaeriales</taxon>
        <taxon>Botryosphaeriaceae</taxon>
        <taxon>Diplodia</taxon>
    </lineage>
</organism>
<dbReference type="EMBL" id="JAKEKT020000029">
    <property type="protein sequence ID" value="KAL1643055.1"/>
    <property type="molecule type" value="Genomic_DNA"/>
</dbReference>
<evidence type="ECO:0000256" key="2">
    <source>
        <dbReference type="SAM" id="SignalP"/>
    </source>
</evidence>
<keyword evidence="4" id="KW-1185">Reference proteome</keyword>
<dbReference type="Proteomes" id="UP001521184">
    <property type="component" value="Unassembled WGS sequence"/>
</dbReference>
<feature type="compositionally biased region" description="Polar residues" evidence="1">
    <location>
        <begin position="59"/>
        <end position="73"/>
    </location>
</feature>
<proteinExistence type="predicted"/>
<name>A0ABR3TS93_9PEZI</name>
<feature type="region of interest" description="Disordered" evidence="1">
    <location>
        <begin position="55"/>
        <end position="121"/>
    </location>
</feature>
<comment type="caution">
    <text evidence="3">The sequence shown here is derived from an EMBL/GenBank/DDBJ whole genome shotgun (WGS) entry which is preliminary data.</text>
</comment>
<reference evidence="3 4" key="1">
    <citation type="journal article" date="2023" name="Plant Dis.">
        <title>First Report of Diplodia intermedia Causing Canker and Dieback Diseases on Apple Trees in Canada.</title>
        <authorList>
            <person name="Ellouze W."/>
            <person name="Ilyukhin E."/>
            <person name="Sulman M."/>
            <person name="Ali S."/>
        </authorList>
    </citation>
    <scope>NUCLEOTIDE SEQUENCE [LARGE SCALE GENOMIC DNA]</scope>
    <source>
        <strain evidence="3 4">M45-28</strain>
    </source>
</reference>
<protein>
    <submittedName>
        <fullName evidence="3">Uncharacterized protein</fullName>
    </submittedName>
</protein>
<feature type="chain" id="PRO_5045794328" evidence="2">
    <location>
        <begin position="20"/>
        <end position="121"/>
    </location>
</feature>
<feature type="compositionally biased region" description="Gly residues" evidence="1">
    <location>
        <begin position="111"/>
        <end position="121"/>
    </location>
</feature>
<evidence type="ECO:0000313" key="4">
    <source>
        <dbReference type="Proteomes" id="UP001521184"/>
    </source>
</evidence>
<gene>
    <name evidence="3" type="ORF">SLS58_005024</name>
</gene>
<sequence length="121" mass="12717">MKLIARIMFVTAAFPKAFSVAVSDVAAEHGSLGVMSLDNIPKGFDAANVRRSSLAFMDDSNSTSVGSTGTPNLQERDFANPDDPQQGQAQKADPNPESNLEVPYMRVAGTNDGGGGDWGGR</sequence>
<evidence type="ECO:0000256" key="1">
    <source>
        <dbReference type="SAM" id="MobiDB-lite"/>
    </source>
</evidence>
<feature type="signal peptide" evidence="2">
    <location>
        <begin position="1"/>
        <end position="19"/>
    </location>
</feature>
<keyword evidence="2" id="KW-0732">Signal</keyword>
<evidence type="ECO:0000313" key="3">
    <source>
        <dbReference type="EMBL" id="KAL1643055.1"/>
    </source>
</evidence>